<dbReference type="SUPFAM" id="SSF48403">
    <property type="entry name" value="Ankyrin repeat"/>
    <property type="match status" value="1"/>
</dbReference>
<evidence type="ECO:0000313" key="3">
    <source>
        <dbReference type="EMBL" id="KAE9164489.1"/>
    </source>
</evidence>
<dbReference type="Proteomes" id="UP000441208">
    <property type="component" value="Unassembled WGS sequence"/>
</dbReference>
<dbReference type="AlphaFoldDB" id="A0A6A4B8B7"/>
<evidence type="ECO:0000256" key="1">
    <source>
        <dbReference type="SAM" id="MobiDB-lite"/>
    </source>
</evidence>
<evidence type="ECO:0000313" key="7">
    <source>
        <dbReference type="Proteomes" id="UP000441208"/>
    </source>
</evidence>
<dbReference type="InterPro" id="IPR052050">
    <property type="entry name" value="SecEffector_AnkRepeat"/>
</dbReference>
<evidence type="ECO:0000313" key="5">
    <source>
        <dbReference type="Proteomes" id="UP000433483"/>
    </source>
</evidence>
<organism evidence="4 6">
    <name type="scientific">Phytophthora fragariae</name>
    <dbReference type="NCBI Taxonomy" id="53985"/>
    <lineage>
        <taxon>Eukaryota</taxon>
        <taxon>Sar</taxon>
        <taxon>Stramenopiles</taxon>
        <taxon>Oomycota</taxon>
        <taxon>Peronosporomycetes</taxon>
        <taxon>Peronosporales</taxon>
        <taxon>Peronosporaceae</taxon>
        <taxon>Phytophthora</taxon>
    </lineage>
</organism>
<dbReference type="OrthoDB" id="126407at2759"/>
<proteinExistence type="predicted"/>
<dbReference type="PANTHER" id="PTHR46586:SF3">
    <property type="entry name" value="ANKYRIN REPEAT-CONTAINING PROTEIN"/>
    <property type="match status" value="1"/>
</dbReference>
<feature type="region of interest" description="Disordered" evidence="1">
    <location>
        <begin position="142"/>
        <end position="167"/>
    </location>
</feature>
<dbReference type="EMBL" id="QXGE01005181">
    <property type="protein sequence ID" value="KAE9268265.1"/>
    <property type="molecule type" value="Genomic_DNA"/>
</dbReference>
<dbReference type="EMBL" id="QXFZ01004842">
    <property type="protein sequence ID" value="KAE9062779.1"/>
    <property type="molecule type" value="Genomic_DNA"/>
</dbReference>
<feature type="non-terminal residue" evidence="4">
    <location>
        <position position="1"/>
    </location>
</feature>
<dbReference type="Gene3D" id="1.25.40.20">
    <property type="entry name" value="Ankyrin repeat-containing domain"/>
    <property type="match status" value="1"/>
</dbReference>
<protein>
    <submittedName>
        <fullName evidence="4">Uncharacterized protein</fullName>
    </submittedName>
</protein>
<name>A0A6A4B8B7_9STRA</name>
<dbReference type="InterPro" id="IPR036770">
    <property type="entry name" value="Ankyrin_rpt-contain_sf"/>
</dbReference>
<dbReference type="Proteomes" id="UP000437068">
    <property type="component" value="Unassembled WGS sequence"/>
</dbReference>
<comment type="caution">
    <text evidence="4">The sequence shown here is derived from an EMBL/GenBank/DDBJ whole genome shotgun (WGS) entry which is preliminary data.</text>
</comment>
<evidence type="ECO:0000313" key="6">
    <source>
        <dbReference type="Proteomes" id="UP000437068"/>
    </source>
</evidence>
<evidence type="ECO:0000313" key="4">
    <source>
        <dbReference type="EMBL" id="KAE9268265.1"/>
    </source>
</evidence>
<sequence>TNAAISAAAENGHLRVVEYLHENRTGICQADAILRAKKNKHTEVVKYLLKHDECRAANEAEKAKILAEGRFVTVQKLWHVICLVLLSFRLVPMLLGNCFKSGTGRRVVEANSRTELEERIRAEEEANIRTSEQARIRTEVAASIGEEGEKAQAEKKTDTRTEQQEMRARIRAEIQDEVEKKMRAEIRAELLGKDSKQV</sequence>
<evidence type="ECO:0000313" key="2">
    <source>
        <dbReference type="EMBL" id="KAE9062779.1"/>
    </source>
</evidence>
<dbReference type="EMBL" id="QXGB01004951">
    <property type="protein sequence ID" value="KAE9164489.1"/>
    <property type="molecule type" value="Genomic_DNA"/>
</dbReference>
<feature type="compositionally biased region" description="Basic and acidic residues" evidence="1">
    <location>
        <begin position="147"/>
        <end position="167"/>
    </location>
</feature>
<gene>
    <name evidence="4" type="ORF">PF001_g29722</name>
    <name evidence="3" type="ORF">PF005_g30009</name>
    <name evidence="2" type="ORF">PF007_g29785</name>
</gene>
<keyword evidence="5" id="KW-1185">Reference proteome</keyword>
<dbReference type="Proteomes" id="UP000433483">
    <property type="component" value="Unassembled WGS sequence"/>
</dbReference>
<dbReference type="PANTHER" id="PTHR46586">
    <property type="entry name" value="ANKYRIN REPEAT-CONTAINING PROTEIN"/>
    <property type="match status" value="1"/>
</dbReference>
<accession>A0A6A4B8B7</accession>
<reference evidence="5 6" key="1">
    <citation type="submission" date="2018-08" db="EMBL/GenBank/DDBJ databases">
        <title>Genomic investigation of the strawberry pathogen Phytophthora fragariae indicates pathogenicity is determined by transcriptional variation in three key races.</title>
        <authorList>
            <person name="Adams T.M."/>
            <person name="Armitage A.D."/>
            <person name="Sobczyk M.K."/>
            <person name="Bates H.J."/>
            <person name="Dunwell J.M."/>
            <person name="Nellist C.F."/>
            <person name="Harrison R.J."/>
        </authorList>
    </citation>
    <scope>NUCLEOTIDE SEQUENCE [LARGE SCALE GENOMIC DNA]</scope>
    <source>
        <strain evidence="4 6">A4</strain>
        <strain evidence="3 5">NOV-27</strain>
        <strain evidence="2 7">NOV-71</strain>
    </source>
</reference>